<reference evidence="9 10" key="1">
    <citation type="submission" date="2019-03" db="EMBL/GenBank/DDBJ databases">
        <title>Genomic Encyclopedia of Type Strains, Phase III (KMG-III): the genomes of soil and plant-associated and newly described type strains.</title>
        <authorList>
            <person name="Whitman W."/>
        </authorList>
    </citation>
    <scope>NUCLEOTIDE SEQUENCE [LARGE SCALE GENOMIC DNA]</scope>
    <source>
        <strain evidence="9 10">VKM Ac-2570</strain>
    </source>
</reference>
<dbReference type="AlphaFoldDB" id="A0A4R8A4D0"/>
<dbReference type="EMBL" id="SODF01000001">
    <property type="protein sequence ID" value="TDW24338.1"/>
    <property type="molecule type" value="Genomic_DNA"/>
</dbReference>
<dbReference type="GO" id="GO:0016832">
    <property type="term" value="F:aldehyde-lyase activity"/>
    <property type="evidence" value="ECO:0007669"/>
    <property type="project" value="TreeGrafter"/>
</dbReference>
<dbReference type="RefSeq" id="WP_134119523.1">
    <property type="nucleotide sequence ID" value="NZ_SODF01000001.1"/>
</dbReference>
<keyword evidence="5" id="KW-0479">Metal-binding</keyword>
<dbReference type="GO" id="GO:0005829">
    <property type="term" value="C:cytosol"/>
    <property type="evidence" value="ECO:0007669"/>
    <property type="project" value="TreeGrafter"/>
</dbReference>
<dbReference type="OrthoDB" id="9786287at2"/>
<feature type="compositionally biased region" description="Basic and acidic residues" evidence="7">
    <location>
        <begin position="198"/>
        <end position="217"/>
    </location>
</feature>
<keyword evidence="6" id="KW-0862">Zinc</keyword>
<evidence type="ECO:0000256" key="6">
    <source>
        <dbReference type="ARBA" id="ARBA00022833"/>
    </source>
</evidence>
<dbReference type="GO" id="GO:0008742">
    <property type="term" value="F:L-ribulose-phosphate 4-epimerase activity"/>
    <property type="evidence" value="ECO:0007669"/>
    <property type="project" value="UniProtKB-EC"/>
</dbReference>
<feature type="region of interest" description="Disordered" evidence="7">
    <location>
        <begin position="197"/>
        <end position="217"/>
    </location>
</feature>
<comment type="cofactor">
    <cofactor evidence="2">
        <name>Zn(2+)</name>
        <dbReference type="ChEBI" id="CHEBI:29105"/>
    </cofactor>
</comment>
<comment type="caution">
    <text evidence="9">The sequence shown here is derived from an EMBL/GenBank/DDBJ whole genome shotgun (WGS) entry which is preliminary data.</text>
</comment>
<dbReference type="SUPFAM" id="SSF53639">
    <property type="entry name" value="AraD/HMP-PK domain-like"/>
    <property type="match status" value="1"/>
</dbReference>
<evidence type="ECO:0000256" key="1">
    <source>
        <dbReference type="ARBA" id="ARBA00001726"/>
    </source>
</evidence>
<dbReference type="InterPro" id="IPR036409">
    <property type="entry name" value="Aldolase_II/adducin_N_sf"/>
</dbReference>
<dbReference type="Proteomes" id="UP000295447">
    <property type="component" value="Unassembled WGS sequence"/>
</dbReference>
<evidence type="ECO:0000256" key="7">
    <source>
        <dbReference type="SAM" id="MobiDB-lite"/>
    </source>
</evidence>
<dbReference type="EC" id="5.1.3.4" evidence="4"/>
<dbReference type="Pfam" id="PF00596">
    <property type="entry name" value="Aldolase_II"/>
    <property type="match status" value="1"/>
</dbReference>
<evidence type="ECO:0000256" key="5">
    <source>
        <dbReference type="ARBA" id="ARBA00022723"/>
    </source>
</evidence>
<sequence>MFDVGAAVEELRRTGEHLPAARLHLLTGGVISSRVPGADLIVIKPPGAPIDRTLADSVVVTDLSGKVLDGVFAPSSGGDAHAVVYRELPAVRSIVNTRSTLSLAWAARGEPIPHLPTVTDEFGGPIPVGPVVSSRGDVLGRGIVDTVRTTGARAVQMPGHGPFTIGQTASEAIRVALLLEQLTRKLHIARHLGTAEPLDPHDTDWLTTRDRRTDAGS</sequence>
<evidence type="ECO:0000313" key="9">
    <source>
        <dbReference type="EMBL" id="TDW24338.1"/>
    </source>
</evidence>
<proteinExistence type="inferred from homology"/>
<gene>
    <name evidence="9" type="ORF">EV650_3217</name>
</gene>
<dbReference type="GO" id="GO:0046872">
    <property type="term" value="F:metal ion binding"/>
    <property type="evidence" value="ECO:0007669"/>
    <property type="project" value="UniProtKB-KW"/>
</dbReference>
<comment type="catalytic activity">
    <reaction evidence="1">
        <text>L-ribulose 5-phosphate = D-xylulose 5-phosphate</text>
        <dbReference type="Rhea" id="RHEA:22368"/>
        <dbReference type="ChEBI" id="CHEBI:57737"/>
        <dbReference type="ChEBI" id="CHEBI:58226"/>
        <dbReference type="EC" id="5.1.3.4"/>
    </reaction>
</comment>
<dbReference type="PANTHER" id="PTHR22789">
    <property type="entry name" value="FUCULOSE PHOSPHATE ALDOLASE"/>
    <property type="match status" value="1"/>
</dbReference>
<dbReference type="SMART" id="SM01007">
    <property type="entry name" value="Aldolase_II"/>
    <property type="match status" value="1"/>
</dbReference>
<comment type="similarity">
    <text evidence="3">Belongs to the aldolase class II family. AraD/FucA subfamily.</text>
</comment>
<evidence type="ECO:0000256" key="2">
    <source>
        <dbReference type="ARBA" id="ARBA00001947"/>
    </source>
</evidence>
<dbReference type="GO" id="GO:0019323">
    <property type="term" value="P:pentose catabolic process"/>
    <property type="evidence" value="ECO:0007669"/>
    <property type="project" value="TreeGrafter"/>
</dbReference>
<dbReference type="PANTHER" id="PTHR22789:SF8">
    <property type="entry name" value="L-RIBULOSE-5-PHOSPHATE 4-EPIMERASE SGBE"/>
    <property type="match status" value="1"/>
</dbReference>
<dbReference type="Gene3D" id="3.40.225.10">
    <property type="entry name" value="Class II aldolase/adducin N-terminal domain"/>
    <property type="match status" value="1"/>
</dbReference>
<evidence type="ECO:0000313" key="10">
    <source>
        <dbReference type="Proteomes" id="UP000295447"/>
    </source>
</evidence>
<dbReference type="InterPro" id="IPR001303">
    <property type="entry name" value="Aldolase_II/adducin_N"/>
</dbReference>
<protein>
    <recommendedName>
        <fullName evidence="4">L-ribulose-5-phosphate 4-epimerase</fullName>
        <ecNumber evidence="4">5.1.3.4</ecNumber>
    </recommendedName>
</protein>
<name>A0A4R8A4D0_9ACTN</name>
<keyword evidence="10" id="KW-1185">Reference proteome</keyword>
<feature type="domain" description="Class II aldolase/adducin N-terminal" evidence="8">
    <location>
        <begin position="9"/>
        <end position="187"/>
    </location>
</feature>
<evidence type="ECO:0000256" key="3">
    <source>
        <dbReference type="ARBA" id="ARBA00010037"/>
    </source>
</evidence>
<organism evidence="9 10">
    <name type="scientific">Kribbella kalugense</name>
    <dbReference type="NCBI Taxonomy" id="2512221"/>
    <lineage>
        <taxon>Bacteria</taxon>
        <taxon>Bacillati</taxon>
        <taxon>Actinomycetota</taxon>
        <taxon>Actinomycetes</taxon>
        <taxon>Propionibacteriales</taxon>
        <taxon>Kribbellaceae</taxon>
        <taxon>Kribbella</taxon>
    </lineage>
</organism>
<evidence type="ECO:0000256" key="4">
    <source>
        <dbReference type="ARBA" id="ARBA00013186"/>
    </source>
</evidence>
<evidence type="ECO:0000259" key="8">
    <source>
        <dbReference type="SMART" id="SM01007"/>
    </source>
</evidence>
<accession>A0A4R8A4D0</accession>
<dbReference type="InterPro" id="IPR050197">
    <property type="entry name" value="Aldolase_class_II_sugar_metab"/>
</dbReference>